<evidence type="ECO:0000256" key="1">
    <source>
        <dbReference type="ARBA" id="ARBA00022679"/>
    </source>
</evidence>
<name>R7VEB6_CAPTE</name>
<keyword evidence="2" id="KW-0833">Ubl conjugation pathway</keyword>
<dbReference type="Pfam" id="PF23044">
    <property type="entry name" value="SH3-C_UBE2O"/>
    <property type="match status" value="1"/>
</dbReference>
<feature type="compositionally biased region" description="Basic residues" evidence="3">
    <location>
        <begin position="417"/>
        <end position="432"/>
    </location>
</feature>
<proteinExistence type="predicted"/>
<dbReference type="GO" id="GO:0061631">
    <property type="term" value="F:ubiquitin conjugating enzyme activity"/>
    <property type="evidence" value="ECO:0007669"/>
    <property type="project" value="TreeGrafter"/>
</dbReference>
<feature type="compositionally biased region" description="Basic residues" evidence="3">
    <location>
        <begin position="397"/>
        <end position="410"/>
    </location>
</feature>
<dbReference type="Pfam" id="PF23043">
    <property type="entry name" value="SH3-B_UBE2O"/>
    <property type="match status" value="1"/>
</dbReference>
<keyword evidence="1" id="KW-0808">Transferase</keyword>
<evidence type="ECO:0000313" key="5">
    <source>
        <dbReference type="EMBL" id="ELU16979.1"/>
    </source>
</evidence>
<feature type="region of interest" description="Disordered" evidence="3">
    <location>
        <begin position="775"/>
        <end position="801"/>
    </location>
</feature>
<feature type="compositionally biased region" description="Basic and acidic residues" evidence="3">
    <location>
        <begin position="786"/>
        <end position="801"/>
    </location>
</feature>
<feature type="domain" description="UBC core" evidence="4">
    <location>
        <begin position="915"/>
        <end position="1075"/>
    </location>
</feature>
<dbReference type="Pfam" id="PF23046">
    <property type="entry name" value="tSH3-B_UBE2O"/>
    <property type="match status" value="1"/>
</dbReference>
<feature type="compositionally biased region" description="Acidic residues" evidence="3">
    <location>
        <begin position="364"/>
        <end position="383"/>
    </location>
</feature>
<feature type="compositionally biased region" description="Acidic residues" evidence="3">
    <location>
        <begin position="341"/>
        <end position="355"/>
    </location>
</feature>
<keyword evidence="7" id="KW-1185">Reference proteome</keyword>
<protein>
    <recommendedName>
        <fullName evidence="4">UBC core domain-containing protein</fullName>
    </recommendedName>
</protein>
<dbReference type="PANTHER" id="PTHR46116">
    <property type="entry name" value="(E3-INDEPENDENT) E2 UBIQUITIN-CONJUGATING ENZYME"/>
    <property type="match status" value="1"/>
</dbReference>
<dbReference type="CDD" id="cd23837">
    <property type="entry name" value="UBCc_UBE2O"/>
    <property type="match status" value="1"/>
</dbReference>
<evidence type="ECO:0000256" key="2">
    <source>
        <dbReference type="ARBA" id="ARBA00022786"/>
    </source>
</evidence>
<dbReference type="InterPro" id="IPR016135">
    <property type="entry name" value="UBQ-conjugating_enzyme/RWD"/>
</dbReference>
<dbReference type="Gene3D" id="3.10.110.10">
    <property type="entry name" value="Ubiquitin Conjugating Enzyme"/>
    <property type="match status" value="1"/>
</dbReference>
<evidence type="ECO:0000256" key="3">
    <source>
        <dbReference type="SAM" id="MobiDB-lite"/>
    </source>
</evidence>
<feature type="region of interest" description="Disordered" evidence="3">
    <location>
        <begin position="618"/>
        <end position="654"/>
    </location>
</feature>
<dbReference type="PANTHER" id="PTHR46116:SF15">
    <property type="entry name" value="(E3-INDEPENDENT) E2 UBIQUITIN-CONJUGATING ENZYME"/>
    <property type="match status" value="1"/>
</dbReference>
<dbReference type="SUPFAM" id="SSF54495">
    <property type="entry name" value="UBC-like"/>
    <property type="match status" value="1"/>
</dbReference>
<evidence type="ECO:0000259" key="4">
    <source>
        <dbReference type="PROSITE" id="PS50127"/>
    </source>
</evidence>
<dbReference type="SMART" id="SM00212">
    <property type="entry name" value="UBCc"/>
    <property type="match status" value="1"/>
</dbReference>
<dbReference type="PROSITE" id="PS50127">
    <property type="entry name" value="UBC_2"/>
    <property type="match status" value="1"/>
</dbReference>
<dbReference type="Pfam" id="PF00179">
    <property type="entry name" value="UQ_con"/>
    <property type="match status" value="1"/>
</dbReference>
<evidence type="ECO:0000313" key="6">
    <source>
        <dbReference type="EnsemblMetazoa" id="CapteP224111"/>
    </source>
</evidence>
<organism evidence="5">
    <name type="scientific">Capitella teleta</name>
    <name type="common">Polychaete worm</name>
    <dbReference type="NCBI Taxonomy" id="283909"/>
    <lineage>
        <taxon>Eukaryota</taxon>
        <taxon>Metazoa</taxon>
        <taxon>Spiralia</taxon>
        <taxon>Lophotrochozoa</taxon>
        <taxon>Annelida</taxon>
        <taxon>Polychaeta</taxon>
        <taxon>Sedentaria</taxon>
        <taxon>Scolecida</taxon>
        <taxon>Capitellidae</taxon>
        <taxon>Capitella</taxon>
    </lineage>
</organism>
<dbReference type="InterPro" id="IPR000608">
    <property type="entry name" value="UBC"/>
</dbReference>
<dbReference type="OrthoDB" id="47801at2759"/>
<feature type="region of interest" description="Disordered" evidence="3">
    <location>
        <begin position="335"/>
        <end position="437"/>
    </location>
</feature>
<reference evidence="6" key="3">
    <citation type="submission" date="2015-06" db="UniProtKB">
        <authorList>
            <consortium name="EnsemblMetazoa"/>
        </authorList>
    </citation>
    <scope>IDENTIFICATION</scope>
</reference>
<reference evidence="7" key="1">
    <citation type="submission" date="2012-12" db="EMBL/GenBank/DDBJ databases">
        <authorList>
            <person name="Hellsten U."/>
            <person name="Grimwood J."/>
            <person name="Chapman J.A."/>
            <person name="Shapiro H."/>
            <person name="Aerts A."/>
            <person name="Otillar R.P."/>
            <person name="Terry A.Y."/>
            <person name="Boore J.L."/>
            <person name="Simakov O."/>
            <person name="Marletaz F."/>
            <person name="Cho S.-J."/>
            <person name="Edsinger-Gonzales E."/>
            <person name="Havlak P."/>
            <person name="Kuo D.-H."/>
            <person name="Larsson T."/>
            <person name="Lv J."/>
            <person name="Arendt D."/>
            <person name="Savage R."/>
            <person name="Osoegawa K."/>
            <person name="de Jong P."/>
            <person name="Lindberg D.R."/>
            <person name="Seaver E.C."/>
            <person name="Weisblat D.A."/>
            <person name="Putnam N.H."/>
            <person name="Grigoriev I.V."/>
            <person name="Rokhsar D.S."/>
        </authorList>
    </citation>
    <scope>NUCLEOTIDE SEQUENCE</scope>
    <source>
        <strain evidence="7">I ESC-2004</strain>
    </source>
</reference>
<dbReference type="FunCoup" id="R7VEB6">
    <property type="interactions" value="1371"/>
</dbReference>
<sequence>MAAAASRIFEEDEVSLSTANGLRCGLVLESAQYFSSDEEEDNSYFDRLKKGTIRVAWHPDGEEEVTPETKVQLTDRSLMPGDVVRRLVEGRESQKGFVTGTKVKCHVQILGRNRVICDIDSRHLVPLKFWDTEPGDIYLDSWVGKIESIVESVTLKFPDGARCVVDDQKFYDQLCMFEDPMESRDRDSEFCMNEFYCGQQLNGYLRNLDGATWLKTTKKHCPQATKKAGIKEIRVTVESVEAKSIDVHWLCQGFTGNQESKMSSPPAKLNQEDIKRLKKLDCFKSSSTQIGEKAFYTIRPHDNILAVHPKGKQSLVSYILQSDLLQCKEQQMNMRNQLAKEEDEEEGEEEEEEREGEGQKEEEAVVDNEEEEKEEEEADDEGDAYSSDSSEGDGGGAKKKRSVRKHHHHAGGSVQTRRLHKKRRQRLNRKRTRVEPHQGRVGETLPVEVIYTASAADIMWQNGTLETDIPSTDLFPIHHLDELEFFPGDYVTSADPTDMDVYGVVEKVNHTERTCIVHWIQPSSVEAQSTSQKVPETVSTEELSVYDLKDHALYKFRPGHLVVRVAASPGDVIDGPLERAAAGQVFSLAVDGRLKVQWADNSTSFCFPQELYLISEEWSDDSDSDSDSSSSSSGEESENSSWETESENTGSDDGSAIDECYQWILTGFNSPFSDKENEVAAFQKAELDCHLGFSRSTLTKLEQLLAEEGRLEPQHIIHSFKEILHIHRSCGKLDRLLSTKYFDSEALIDVIANVRSELKIEKTLKVAKQVMDMINNSENKEDEGEEEKKKKEEEEEEERSKRAKELCQAACSLLKDQISNVCKNYDIAAVELREEESPCTPSKAKPNLDLDITKCSEASADDAMETLLKTPVTPQTPADVRAKLQLNFDGFQMIEEVPDGHNFKKTTHEARSSSQFLTSIRKELKLLKTSLPQGISVRGFEDRMDLFSVMIEGPSHTPYEDGLFIFDVQLGSDYPESPPSVHYISFCTERLNPNLYEEGKVCVSLLGTWTGRGTEVWSSKSSLLQVIISIQGLILVSEPYYNEAGYEKQRGCQQAHENSRMYNEMAILKMVQSMARMALQSNPVFQDEIKEFLQSHGPRMYKRLSSWMTAENPDGASCPDPSLPDFPLLPLSRGFLLSLKRALSQLKTNLATLNVVVE</sequence>
<dbReference type="InterPro" id="IPR057735">
    <property type="entry name" value="UBE2O-like_tSH3-B"/>
</dbReference>
<feature type="compositionally biased region" description="Low complexity" evidence="3">
    <location>
        <begin position="627"/>
        <end position="651"/>
    </location>
</feature>
<dbReference type="OMA" id="WVKGFED"/>
<dbReference type="STRING" id="283909.R7VEB6"/>
<dbReference type="AlphaFoldDB" id="R7VEB6"/>
<dbReference type="EnsemblMetazoa" id="CapteT224111">
    <property type="protein sequence ID" value="CapteP224111"/>
    <property type="gene ID" value="CapteG224111"/>
</dbReference>
<reference evidence="5 7" key="2">
    <citation type="journal article" date="2013" name="Nature">
        <title>Insights into bilaterian evolution from three spiralian genomes.</title>
        <authorList>
            <person name="Simakov O."/>
            <person name="Marletaz F."/>
            <person name="Cho S.J."/>
            <person name="Edsinger-Gonzales E."/>
            <person name="Havlak P."/>
            <person name="Hellsten U."/>
            <person name="Kuo D.H."/>
            <person name="Larsson T."/>
            <person name="Lv J."/>
            <person name="Arendt D."/>
            <person name="Savage R."/>
            <person name="Osoegawa K."/>
            <person name="de Jong P."/>
            <person name="Grimwood J."/>
            <person name="Chapman J.A."/>
            <person name="Shapiro H."/>
            <person name="Aerts A."/>
            <person name="Otillar R.P."/>
            <person name="Terry A.Y."/>
            <person name="Boore J.L."/>
            <person name="Grigoriev I.V."/>
            <person name="Lindberg D.R."/>
            <person name="Seaver E.C."/>
            <person name="Weisblat D.A."/>
            <person name="Putnam N.H."/>
            <person name="Rokhsar D.S."/>
        </authorList>
    </citation>
    <scope>NUCLEOTIDE SEQUENCE</scope>
    <source>
        <strain evidence="5 7">I ESC-2004</strain>
    </source>
</reference>
<dbReference type="InterPro" id="IPR057733">
    <property type="entry name" value="UBE2O-like_SH3-B"/>
</dbReference>
<dbReference type="EMBL" id="KB292771">
    <property type="protein sequence ID" value="ELU16979.1"/>
    <property type="molecule type" value="Genomic_DNA"/>
</dbReference>
<evidence type="ECO:0000313" key="7">
    <source>
        <dbReference type="Proteomes" id="UP000014760"/>
    </source>
</evidence>
<dbReference type="InterPro" id="IPR057734">
    <property type="entry name" value="UBE2O-like_SH3-C"/>
</dbReference>
<gene>
    <name evidence="5" type="ORF">CAPTEDRAFT_224111</name>
</gene>
<dbReference type="HOGENOM" id="CLU_002088_1_0_1"/>
<dbReference type="Proteomes" id="UP000014760">
    <property type="component" value="Unassembled WGS sequence"/>
</dbReference>
<accession>R7VEB6</accession>
<dbReference type="EMBL" id="AMQN01004153">
    <property type="status" value="NOT_ANNOTATED_CDS"/>
    <property type="molecule type" value="Genomic_DNA"/>
</dbReference>